<evidence type="ECO:0000256" key="1">
    <source>
        <dbReference type="SAM" id="SignalP"/>
    </source>
</evidence>
<protein>
    <recommendedName>
        <fullName evidence="4">Lipoprotein</fullName>
    </recommendedName>
</protein>
<dbReference type="EMBL" id="JPMI01000128">
    <property type="protein sequence ID" value="KFA91847.1"/>
    <property type="molecule type" value="Genomic_DNA"/>
</dbReference>
<reference evidence="2 3" key="1">
    <citation type="submission" date="2014-07" db="EMBL/GenBank/DDBJ databases">
        <title>Draft Genome Sequence of Gephyronic Acid Producer, Cystobacter violaceus Strain Cb vi76.</title>
        <authorList>
            <person name="Stevens D.C."/>
            <person name="Young J."/>
            <person name="Carmichael R."/>
            <person name="Tan J."/>
            <person name="Taylor R.E."/>
        </authorList>
    </citation>
    <scope>NUCLEOTIDE SEQUENCE [LARGE SCALE GENOMIC DNA]</scope>
    <source>
        <strain evidence="2 3">Cb vi76</strain>
    </source>
</reference>
<evidence type="ECO:0008006" key="4">
    <source>
        <dbReference type="Google" id="ProtNLM"/>
    </source>
</evidence>
<keyword evidence="1" id="KW-0732">Signal</keyword>
<accession>A0A084STR2</accession>
<dbReference type="AlphaFoldDB" id="A0A084STR2"/>
<dbReference type="Proteomes" id="UP000028547">
    <property type="component" value="Unassembled WGS sequence"/>
</dbReference>
<gene>
    <name evidence="2" type="ORF">Q664_19285</name>
</gene>
<sequence length="286" mass="30967">MRPRPWSVLLWVLLLSTAATARETRQGTVLVAGHPEGAPPVLYVAARVSTLLDFEGLLEPRVALTPELGERLVVLPVGARSLVVVPVRDLARGERVLLPVTGRTEAGEPRALTLVLVTREDEVDVQVQVSLGMSEPRAPEAAAEGEAGTVAGMLLASHEPGAGPGPSLVMPGEGLMLTRAGEVEGRLESVLRMERRRLFVTVTVRSKTRPLRPWRLGRARVEAGCWKERTRANVALPVVVTSVISGPREQRHTLAAWLPEGAGCLSLTLEEDGPRTLHLQDWRLPP</sequence>
<evidence type="ECO:0000313" key="2">
    <source>
        <dbReference type="EMBL" id="KFA91847.1"/>
    </source>
</evidence>
<dbReference type="RefSeq" id="WP_043397177.1">
    <property type="nucleotide sequence ID" value="NZ_JPMI01000128.1"/>
</dbReference>
<dbReference type="Pfam" id="PF09544">
    <property type="entry name" value="DUF2381"/>
    <property type="match status" value="1"/>
</dbReference>
<name>A0A084STR2_9BACT</name>
<organism evidence="2 3">
    <name type="scientific">Archangium violaceum Cb vi76</name>
    <dbReference type="NCBI Taxonomy" id="1406225"/>
    <lineage>
        <taxon>Bacteria</taxon>
        <taxon>Pseudomonadati</taxon>
        <taxon>Myxococcota</taxon>
        <taxon>Myxococcia</taxon>
        <taxon>Myxococcales</taxon>
        <taxon>Cystobacterineae</taxon>
        <taxon>Archangiaceae</taxon>
        <taxon>Archangium</taxon>
    </lineage>
</organism>
<feature type="signal peptide" evidence="1">
    <location>
        <begin position="1"/>
        <end position="21"/>
    </location>
</feature>
<feature type="chain" id="PRO_5001781951" description="Lipoprotein" evidence="1">
    <location>
        <begin position="22"/>
        <end position="286"/>
    </location>
</feature>
<comment type="caution">
    <text evidence="2">The sequence shown here is derived from an EMBL/GenBank/DDBJ whole genome shotgun (WGS) entry which is preliminary data.</text>
</comment>
<evidence type="ECO:0000313" key="3">
    <source>
        <dbReference type="Proteomes" id="UP000028547"/>
    </source>
</evidence>
<proteinExistence type="predicted"/>
<dbReference type="InterPro" id="IPR011754">
    <property type="entry name" value="Mxa_paralog_2268"/>
</dbReference>